<dbReference type="RefSeq" id="WP_007504240.1">
    <property type="nucleotide sequence ID" value="NZ_AGBF01000273.1"/>
</dbReference>
<accession>G2GN48</accession>
<dbReference type="GO" id="GO:0004674">
    <property type="term" value="F:protein serine/threonine kinase activity"/>
    <property type="evidence" value="ECO:0007669"/>
    <property type="project" value="UniProtKB-KW"/>
</dbReference>
<keyword evidence="2" id="KW-0418">Kinase</keyword>
<evidence type="ECO:0000259" key="1">
    <source>
        <dbReference type="Pfam" id="PF13360"/>
    </source>
</evidence>
<keyword evidence="2" id="KW-0723">Serine/threonine-protein kinase</keyword>
<dbReference type="InterPro" id="IPR011047">
    <property type="entry name" value="Quinoprotein_ADH-like_sf"/>
</dbReference>
<gene>
    <name evidence="2" type="ORF">SZN_34767</name>
</gene>
<reference evidence="2 3" key="1">
    <citation type="submission" date="2011-08" db="EMBL/GenBank/DDBJ databases">
        <authorList>
            <person name="Lin Y."/>
            <person name="Hao X."/>
            <person name="Johnstone L."/>
            <person name="Miller S.J."/>
            <person name="Wei G."/>
            <person name="Rensing C."/>
        </authorList>
    </citation>
    <scope>NUCLEOTIDE SEQUENCE [LARGE SCALE GENOMIC DNA]</scope>
    <source>
        <strain evidence="2 3">K42</strain>
    </source>
</reference>
<keyword evidence="3" id="KW-1185">Reference proteome</keyword>
<name>G2GN48_9ACTN</name>
<feature type="domain" description="Pyrrolo-quinoline quinone repeat" evidence="1">
    <location>
        <begin position="3"/>
        <end position="104"/>
    </location>
</feature>
<protein>
    <submittedName>
        <fullName evidence="2">Serine/threonine protein kinase</fullName>
    </submittedName>
</protein>
<comment type="caution">
    <text evidence="2">The sequence shown here is derived from an EMBL/GenBank/DDBJ whole genome shotgun (WGS) entry which is preliminary data.</text>
</comment>
<sequence>PRALDARTGEVRRQPDAPAATALTAAAGMVLLTGSDGTVTAVDGGSGKTAWSRSFPGHRAPVLVSFAGESAVYTVSASADGSRTRITAVDPASGEVRWDATLDGTMRPAGASDGALYLASVDGVYSETRAVVRYSPADGTSRRVALPVALQQAHGTAYKDVVYLTGGGGSLVAVDVRARRQLWSLETSVVRTSAPVTDGRRVYVSAPDGRLLAVDARSGRLLGQTPPRLGAGGVAADLPEPVLAGGRVHAAAPDGTVFAVDARDPSAW</sequence>
<dbReference type="InterPro" id="IPR018391">
    <property type="entry name" value="PQQ_b-propeller_rpt"/>
</dbReference>
<evidence type="ECO:0000313" key="2">
    <source>
        <dbReference type="EMBL" id="EGX55062.1"/>
    </source>
</evidence>
<dbReference type="SMART" id="SM00564">
    <property type="entry name" value="PQQ"/>
    <property type="match status" value="5"/>
</dbReference>
<dbReference type="EMBL" id="AGBF01000273">
    <property type="protein sequence ID" value="EGX55062.1"/>
    <property type="molecule type" value="Genomic_DNA"/>
</dbReference>
<dbReference type="PANTHER" id="PTHR34512:SF30">
    <property type="entry name" value="OUTER MEMBRANE PROTEIN ASSEMBLY FACTOR BAMB"/>
    <property type="match status" value="1"/>
</dbReference>
<organism evidence="2 3">
    <name type="scientific">Streptomyces zinciresistens K42</name>
    <dbReference type="NCBI Taxonomy" id="700597"/>
    <lineage>
        <taxon>Bacteria</taxon>
        <taxon>Bacillati</taxon>
        <taxon>Actinomycetota</taxon>
        <taxon>Actinomycetes</taxon>
        <taxon>Kitasatosporales</taxon>
        <taxon>Streptomycetaceae</taxon>
        <taxon>Streptomyces</taxon>
    </lineage>
</organism>
<keyword evidence="2" id="KW-0808">Transferase</keyword>
<dbReference type="PATRIC" id="fig|700597.3.peg.6779"/>
<dbReference type="Gene3D" id="2.130.10.10">
    <property type="entry name" value="YVTN repeat-like/Quinoprotein amine dehydrogenase"/>
    <property type="match status" value="2"/>
</dbReference>
<evidence type="ECO:0000313" key="3">
    <source>
        <dbReference type="Proteomes" id="UP000004217"/>
    </source>
</evidence>
<dbReference type="Proteomes" id="UP000004217">
    <property type="component" value="Unassembled WGS sequence"/>
</dbReference>
<dbReference type="AlphaFoldDB" id="G2GN48"/>
<dbReference type="Pfam" id="PF13360">
    <property type="entry name" value="PQQ_2"/>
    <property type="match status" value="2"/>
</dbReference>
<dbReference type="InterPro" id="IPR002372">
    <property type="entry name" value="PQQ_rpt_dom"/>
</dbReference>
<dbReference type="SUPFAM" id="SSF50998">
    <property type="entry name" value="Quinoprotein alcohol dehydrogenase-like"/>
    <property type="match status" value="1"/>
</dbReference>
<feature type="domain" description="Pyrrolo-quinoline quinone repeat" evidence="1">
    <location>
        <begin position="125"/>
        <end position="264"/>
    </location>
</feature>
<dbReference type="PANTHER" id="PTHR34512">
    <property type="entry name" value="CELL SURFACE PROTEIN"/>
    <property type="match status" value="1"/>
</dbReference>
<dbReference type="InterPro" id="IPR015943">
    <property type="entry name" value="WD40/YVTN_repeat-like_dom_sf"/>
</dbReference>
<feature type="non-terminal residue" evidence="2">
    <location>
        <position position="1"/>
    </location>
</feature>
<proteinExistence type="predicted"/>